<dbReference type="PANTHER" id="PTHR19944">
    <property type="entry name" value="MHC CLASS II-RELATED"/>
    <property type="match status" value="1"/>
</dbReference>
<comment type="similarity">
    <text evidence="2">Belongs to the MHC class II family.</text>
</comment>
<evidence type="ECO:0000256" key="5">
    <source>
        <dbReference type="ARBA" id="ARBA00022989"/>
    </source>
</evidence>
<dbReference type="GeneTree" id="ENSGT00940000161847"/>
<protein>
    <submittedName>
        <fullName evidence="10">Major histocompatibility complex, class II, DQ alpha 1</fullName>
    </submittedName>
</protein>
<dbReference type="InterPro" id="IPR001003">
    <property type="entry name" value="MHC_II_a_N"/>
</dbReference>
<evidence type="ECO:0000313" key="10">
    <source>
        <dbReference type="Ensembl" id="ENSXETP00000063010"/>
    </source>
</evidence>
<keyword evidence="3 8" id="KW-0812">Transmembrane</keyword>
<dbReference type="InterPro" id="IPR014745">
    <property type="entry name" value="MHC_II_a/b_N"/>
</dbReference>
<dbReference type="SMART" id="SM00407">
    <property type="entry name" value="IGc1"/>
    <property type="match status" value="1"/>
</dbReference>
<dbReference type="InParanoid" id="A0A6I8Q4C1"/>
<evidence type="ECO:0000256" key="6">
    <source>
        <dbReference type="ARBA" id="ARBA00023157"/>
    </source>
</evidence>
<gene>
    <name evidence="10" type="primary">hla-dqa1</name>
</gene>
<evidence type="ECO:0000256" key="2">
    <source>
        <dbReference type="ARBA" id="ARBA00007394"/>
    </source>
</evidence>
<dbReference type="InterPro" id="IPR036179">
    <property type="entry name" value="Ig-like_dom_sf"/>
</dbReference>
<keyword evidence="4" id="KW-0732">Signal</keyword>
<dbReference type="InterPro" id="IPR013783">
    <property type="entry name" value="Ig-like_fold"/>
</dbReference>
<reference evidence="10" key="2">
    <citation type="submission" date="2020-05" db="UniProtKB">
        <authorList>
            <consortium name="Ensembl"/>
        </authorList>
    </citation>
    <scope>IDENTIFICATION</scope>
</reference>
<dbReference type="InterPro" id="IPR011162">
    <property type="entry name" value="MHC_I/II-like_Ag-recog"/>
</dbReference>
<dbReference type="GO" id="GO:0006955">
    <property type="term" value="P:immune response"/>
    <property type="evidence" value="ECO:0007669"/>
    <property type="project" value="InterPro"/>
</dbReference>
<evidence type="ECO:0000256" key="3">
    <source>
        <dbReference type="ARBA" id="ARBA00022692"/>
    </source>
</evidence>
<dbReference type="Ensembl" id="ENSXETT00000065145">
    <property type="protein sequence ID" value="ENSXETP00000063010"/>
    <property type="gene ID" value="ENSXETG00000047702"/>
</dbReference>
<dbReference type="SMART" id="SM00920">
    <property type="entry name" value="MHC_II_alpha"/>
    <property type="match status" value="1"/>
</dbReference>
<dbReference type="CDD" id="cd05767">
    <property type="entry name" value="IgC1_MHC_II_alpha"/>
    <property type="match status" value="1"/>
</dbReference>
<keyword evidence="7" id="KW-0325">Glycoprotein</keyword>
<organism evidence="10">
    <name type="scientific">Xenopus tropicalis</name>
    <name type="common">Western clawed frog</name>
    <name type="synonym">Silurana tropicalis</name>
    <dbReference type="NCBI Taxonomy" id="8364"/>
    <lineage>
        <taxon>Eukaryota</taxon>
        <taxon>Metazoa</taxon>
        <taxon>Chordata</taxon>
        <taxon>Craniata</taxon>
        <taxon>Vertebrata</taxon>
        <taxon>Euteleostomi</taxon>
        <taxon>Amphibia</taxon>
        <taxon>Batrachia</taxon>
        <taxon>Anura</taxon>
        <taxon>Pipoidea</taxon>
        <taxon>Pipidae</taxon>
        <taxon>Xenopodinae</taxon>
        <taxon>Xenopus</taxon>
        <taxon>Silurana</taxon>
    </lineage>
</organism>
<dbReference type="Pfam" id="PF00993">
    <property type="entry name" value="MHC_II_alpha"/>
    <property type="match status" value="1"/>
</dbReference>
<dbReference type="Pfam" id="PF07654">
    <property type="entry name" value="C1-set"/>
    <property type="match status" value="1"/>
</dbReference>
<name>A0A6I8Q4C1_XENTR</name>
<dbReference type="GO" id="GO:0019882">
    <property type="term" value="P:antigen processing and presentation"/>
    <property type="evidence" value="ECO:0007669"/>
    <property type="project" value="InterPro"/>
</dbReference>
<evidence type="ECO:0000256" key="7">
    <source>
        <dbReference type="ARBA" id="ARBA00023180"/>
    </source>
</evidence>
<dbReference type="PROSITE" id="PS50835">
    <property type="entry name" value="IG_LIKE"/>
    <property type="match status" value="1"/>
</dbReference>
<feature type="transmembrane region" description="Helical" evidence="8">
    <location>
        <begin position="212"/>
        <end position="237"/>
    </location>
</feature>
<accession>A0A6I8Q4C1</accession>
<proteinExistence type="inferred from homology"/>
<dbReference type="PANTHER" id="PTHR19944:SF86">
    <property type="entry name" value="HLA CLASS II HISTOCOMPATIBILITY ANTIGEN, DR ALPHA CHAIN"/>
    <property type="match status" value="1"/>
</dbReference>
<dbReference type="InterPro" id="IPR003597">
    <property type="entry name" value="Ig_C1-set"/>
</dbReference>
<feature type="domain" description="Ig-like" evidence="9">
    <location>
        <begin position="109"/>
        <end position="190"/>
    </location>
</feature>
<dbReference type="SUPFAM" id="SSF48726">
    <property type="entry name" value="Immunoglobulin"/>
    <property type="match status" value="1"/>
</dbReference>
<sequence>ELANGANHFIYCTVSNVLTIVSTLLVDYFDYSALFYQTRRPTGEYLFDYNGNELFHVDLDSKSVVWTLPGLSEHESFDPQGALQDINVARYNLDIGIKRSNSTAATNIPPLVNLYSSKPVVLGEPNILICFVKNIFPPVMNTTWIKNGEKIEEGFTETSYLPAQDHSFRKLHYLAFIPNEHDIYTCEIEHWGLERPTRRVWQHEAPTPTSEAYQNVICALGLAVGIIGIIAGVMLIIKGMKQSAAQGRSQCLSGETGFNF</sequence>
<dbReference type="Gene3D" id="3.10.320.10">
    <property type="entry name" value="Class II Histocompatibility Antigen, M Beta Chain, Chain B, domain 1"/>
    <property type="match status" value="1"/>
</dbReference>
<keyword evidence="8" id="KW-0472">Membrane</keyword>
<dbReference type="SUPFAM" id="SSF54452">
    <property type="entry name" value="MHC antigen-recognition domain"/>
    <property type="match status" value="1"/>
</dbReference>
<evidence type="ECO:0000256" key="1">
    <source>
        <dbReference type="ARBA" id="ARBA00004479"/>
    </source>
</evidence>
<dbReference type="AlphaFoldDB" id="A0A6I8Q4C1"/>
<evidence type="ECO:0000256" key="4">
    <source>
        <dbReference type="ARBA" id="ARBA00022729"/>
    </source>
</evidence>
<comment type="subcellular location">
    <subcellularLocation>
        <location evidence="1">Membrane</location>
        <topology evidence="1">Single-pass type I membrane protein</topology>
    </subcellularLocation>
</comment>
<dbReference type="InterPro" id="IPR050160">
    <property type="entry name" value="MHC/Immunoglobulin"/>
</dbReference>
<evidence type="ECO:0000259" key="9">
    <source>
        <dbReference type="PROSITE" id="PS50835"/>
    </source>
</evidence>
<evidence type="ECO:0000256" key="8">
    <source>
        <dbReference type="SAM" id="Phobius"/>
    </source>
</evidence>
<dbReference type="InterPro" id="IPR007110">
    <property type="entry name" value="Ig-like_dom"/>
</dbReference>
<dbReference type="GO" id="GO:0042613">
    <property type="term" value="C:MHC class II protein complex"/>
    <property type="evidence" value="ECO:0007669"/>
    <property type="project" value="InterPro"/>
</dbReference>
<dbReference type="FunCoup" id="A0A6I8Q4C1">
    <property type="interactions" value="612"/>
</dbReference>
<dbReference type="Gene3D" id="2.60.40.10">
    <property type="entry name" value="Immunoglobulins"/>
    <property type="match status" value="1"/>
</dbReference>
<reference evidence="10" key="1">
    <citation type="journal article" date="2010" name="Science">
        <title>The genome of the Western clawed frog Xenopus tropicalis.</title>
        <authorList>
            <person name="Hellsten U."/>
            <person name="Harland R.M."/>
            <person name="Gilchrist M.J."/>
            <person name="Hendrix D."/>
            <person name="Jurka J."/>
            <person name="Kapitonov V."/>
            <person name="Ovcharenko I."/>
            <person name="Putnam N.H."/>
            <person name="Shu S."/>
            <person name="Taher L."/>
            <person name="Blitz I.L."/>
            <person name="Blumberg B."/>
            <person name="Dichmann D.S."/>
            <person name="Dubchak I."/>
            <person name="Amaya E."/>
            <person name="Detter J.C."/>
            <person name="Fletcher R."/>
            <person name="Gerhard D.S."/>
            <person name="Goodstein D."/>
            <person name="Graves T."/>
            <person name="Grigoriev I.V."/>
            <person name="Grimwood J."/>
            <person name="Kawashima T."/>
            <person name="Lindquist E."/>
            <person name="Lucas S.M."/>
            <person name="Mead P.E."/>
            <person name="Mitros T."/>
            <person name="Ogino H."/>
            <person name="Ohta Y."/>
            <person name="Poliakov A.V."/>
            <person name="Pollet N."/>
            <person name="Robert J."/>
            <person name="Salamov A."/>
            <person name="Sater A.K."/>
            <person name="Schmutz J."/>
            <person name="Terry A."/>
            <person name="Vize P.D."/>
            <person name="Warren W.C."/>
            <person name="Wells D."/>
            <person name="Wills A."/>
            <person name="Wilson R.K."/>
            <person name="Zimmerman L.B."/>
            <person name="Zorn A.M."/>
            <person name="Grainger R."/>
            <person name="Grammer T."/>
            <person name="Khokha M.K."/>
            <person name="Richardson P.M."/>
            <person name="Rokhsar D.S."/>
        </authorList>
    </citation>
    <scope>NUCLEOTIDE SEQUENCE [LARGE SCALE GENOMIC DNA]</scope>
    <source>
        <strain evidence="10">Nigerian</strain>
    </source>
</reference>
<keyword evidence="6" id="KW-1015">Disulfide bond</keyword>
<keyword evidence="5 8" id="KW-1133">Transmembrane helix</keyword>